<proteinExistence type="predicted"/>
<dbReference type="Proteomes" id="UP001164539">
    <property type="component" value="Chromosome 3"/>
</dbReference>
<organism evidence="1 2">
    <name type="scientific">Melia azedarach</name>
    <name type="common">Chinaberry tree</name>
    <dbReference type="NCBI Taxonomy" id="155640"/>
    <lineage>
        <taxon>Eukaryota</taxon>
        <taxon>Viridiplantae</taxon>
        <taxon>Streptophyta</taxon>
        <taxon>Embryophyta</taxon>
        <taxon>Tracheophyta</taxon>
        <taxon>Spermatophyta</taxon>
        <taxon>Magnoliopsida</taxon>
        <taxon>eudicotyledons</taxon>
        <taxon>Gunneridae</taxon>
        <taxon>Pentapetalae</taxon>
        <taxon>rosids</taxon>
        <taxon>malvids</taxon>
        <taxon>Sapindales</taxon>
        <taxon>Meliaceae</taxon>
        <taxon>Melia</taxon>
    </lineage>
</organism>
<protein>
    <submittedName>
        <fullName evidence="1">Uncharacterized protein</fullName>
    </submittedName>
</protein>
<evidence type="ECO:0000313" key="1">
    <source>
        <dbReference type="EMBL" id="KAJ4723163.1"/>
    </source>
</evidence>
<evidence type="ECO:0000313" key="2">
    <source>
        <dbReference type="Proteomes" id="UP001164539"/>
    </source>
</evidence>
<comment type="caution">
    <text evidence="1">The sequence shown here is derived from an EMBL/GenBank/DDBJ whole genome shotgun (WGS) entry which is preliminary data.</text>
</comment>
<name>A0ACC1YJ75_MELAZ</name>
<keyword evidence="2" id="KW-1185">Reference proteome</keyword>
<dbReference type="EMBL" id="CM051396">
    <property type="protein sequence ID" value="KAJ4723163.1"/>
    <property type="molecule type" value="Genomic_DNA"/>
</dbReference>
<reference evidence="1 2" key="1">
    <citation type="journal article" date="2023" name="Science">
        <title>Complex scaffold remodeling in plant triterpene biosynthesis.</title>
        <authorList>
            <person name="De La Pena R."/>
            <person name="Hodgson H."/>
            <person name="Liu J.C."/>
            <person name="Stephenson M.J."/>
            <person name="Martin A.C."/>
            <person name="Owen C."/>
            <person name="Harkess A."/>
            <person name="Leebens-Mack J."/>
            <person name="Jimenez L.E."/>
            <person name="Osbourn A."/>
            <person name="Sattely E.S."/>
        </authorList>
    </citation>
    <scope>NUCLEOTIDE SEQUENCE [LARGE SCALE GENOMIC DNA]</scope>
    <source>
        <strain evidence="2">cv. JPN11</strain>
        <tissue evidence="1">Leaf</tissue>
    </source>
</reference>
<sequence length="124" mass="13993">MRELLGYVEDFANAQMSNSAERSHNDNNIVTSNNTAASLENSDDGCTEIVTIVQRREEALIVNVKVSVWCQLSNSPLKRNMLLQACLEVAVDWPYKVDDKYSWSTYSLLDLITVDFCFLTSTGF</sequence>
<gene>
    <name evidence="1" type="ORF">OWV82_006569</name>
</gene>
<accession>A0ACC1YJ75</accession>